<dbReference type="Gene3D" id="3.10.450.50">
    <property type="match status" value="1"/>
</dbReference>
<dbReference type="KEGG" id="spib:G8759_30065"/>
<dbReference type="Proteomes" id="UP000501802">
    <property type="component" value="Chromosome"/>
</dbReference>
<gene>
    <name evidence="1" type="ORF">G8759_30065</name>
</gene>
<dbReference type="SUPFAM" id="SSF54427">
    <property type="entry name" value="NTF2-like"/>
    <property type="match status" value="1"/>
</dbReference>
<name>A0A6G9B0C2_9BACT</name>
<proteinExistence type="predicted"/>
<evidence type="ECO:0000313" key="1">
    <source>
        <dbReference type="EMBL" id="QIP18015.1"/>
    </source>
</evidence>
<dbReference type="InterPro" id="IPR032710">
    <property type="entry name" value="NTF2-like_dom_sf"/>
</dbReference>
<sequence length="87" mass="9898">MGGHITRSYGHELGAFAENGWMQKQFARISDLPITERDRKLIQKQQILHCLLYYYGRATSLTTLSNWKVVDQGNYNRSPSGNSPANP</sequence>
<reference evidence="1 2" key="1">
    <citation type="submission" date="2020-03" db="EMBL/GenBank/DDBJ databases">
        <authorList>
            <person name="Kim M.K."/>
        </authorList>
    </citation>
    <scope>NUCLEOTIDE SEQUENCE [LARGE SCALE GENOMIC DNA]</scope>
    <source>
        <strain evidence="1 2">BT328</strain>
    </source>
</reference>
<keyword evidence="2" id="KW-1185">Reference proteome</keyword>
<accession>A0A6G9B0C2</accession>
<protein>
    <submittedName>
        <fullName evidence="1">Nuclear transport factor 2 family protein</fullName>
    </submittedName>
</protein>
<organism evidence="1 2">
    <name type="scientific">Spirosoma aureum</name>
    <dbReference type="NCBI Taxonomy" id="2692134"/>
    <lineage>
        <taxon>Bacteria</taxon>
        <taxon>Pseudomonadati</taxon>
        <taxon>Bacteroidota</taxon>
        <taxon>Cytophagia</taxon>
        <taxon>Cytophagales</taxon>
        <taxon>Cytophagaceae</taxon>
        <taxon>Spirosoma</taxon>
    </lineage>
</organism>
<dbReference type="Pfam" id="PF07080">
    <property type="entry name" value="DUF1348"/>
    <property type="match status" value="1"/>
</dbReference>
<dbReference type="EMBL" id="CP050063">
    <property type="protein sequence ID" value="QIP18015.1"/>
    <property type="molecule type" value="Genomic_DNA"/>
</dbReference>
<dbReference type="AlphaFoldDB" id="A0A6G9B0C2"/>
<dbReference type="InterPro" id="IPR009783">
    <property type="entry name" value="DUF1348"/>
</dbReference>
<evidence type="ECO:0000313" key="2">
    <source>
        <dbReference type="Proteomes" id="UP000501802"/>
    </source>
</evidence>